<protein>
    <recommendedName>
        <fullName evidence="4">DUF2567 domain-containing protein</fullName>
    </recommendedName>
</protein>
<evidence type="ECO:0000313" key="3">
    <source>
        <dbReference type="Proteomes" id="UP000703038"/>
    </source>
</evidence>
<keyword evidence="1" id="KW-0472">Membrane</keyword>
<organism evidence="2 3">
    <name type="scientific">Rhodococcoides corynebacterioides</name>
    <dbReference type="NCBI Taxonomy" id="53972"/>
    <lineage>
        <taxon>Bacteria</taxon>
        <taxon>Bacillati</taxon>
        <taxon>Actinomycetota</taxon>
        <taxon>Actinomycetes</taxon>
        <taxon>Mycobacteriales</taxon>
        <taxon>Nocardiaceae</taxon>
        <taxon>Rhodococcoides</taxon>
    </lineage>
</organism>
<comment type="caution">
    <text evidence="2">The sequence shown here is derived from an EMBL/GenBank/DDBJ whole genome shotgun (WGS) entry which is preliminary data.</text>
</comment>
<reference evidence="2 3" key="1">
    <citation type="submission" date="2021-01" db="EMBL/GenBank/DDBJ databases">
        <title>Genomics of switchgrass bacterial isolates.</title>
        <authorList>
            <person name="Shade A."/>
        </authorList>
    </citation>
    <scope>NUCLEOTIDE SEQUENCE [LARGE SCALE GENOMIC DNA]</scope>
    <source>
        <strain evidence="2 3">PvP111</strain>
    </source>
</reference>
<keyword evidence="1" id="KW-1133">Transmembrane helix</keyword>
<keyword evidence="3" id="KW-1185">Reference proteome</keyword>
<evidence type="ECO:0000256" key="1">
    <source>
        <dbReference type="SAM" id="Phobius"/>
    </source>
</evidence>
<dbReference type="Proteomes" id="UP000703038">
    <property type="component" value="Unassembled WGS sequence"/>
</dbReference>
<keyword evidence="1" id="KW-0812">Transmembrane</keyword>
<proteinExistence type="predicted"/>
<evidence type="ECO:0000313" key="2">
    <source>
        <dbReference type="EMBL" id="MBM7417266.1"/>
    </source>
</evidence>
<feature type="transmembrane region" description="Helical" evidence="1">
    <location>
        <begin position="96"/>
        <end position="117"/>
    </location>
</feature>
<feature type="transmembrane region" description="Helical" evidence="1">
    <location>
        <begin position="62"/>
        <end position="84"/>
    </location>
</feature>
<dbReference type="RefSeq" id="WP_204869899.1">
    <property type="nucleotide sequence ID" value="NZ_JAFBBK010000001.1"/>
</dbReference>
<gene>
    <name evidence="2" type="ORF">JOE42_003999</name>
</gene>
<dbReference type="EMBL" id="JAFBBK010000001">
    <property type="protein sequence ID" value="MBM7417266.1"/>
    <property type="molecule type" value="Genomic_DNA"/>
</dbReference>
<sequence>MRRPPAAPALFGLVLGLSTALGHHYVVPRIYVDAEPPPHMSPTDVGYISVSDYLRHVDGPTWWPTVLVLPLLGALIGVACGLTYNYVSRRHLVGRAIGIVVAMTVTGAAVGAAGAIVSTVHPPVVHIVGVTDSSFAVAPTPDGASFDDTVVDNVPRLDVDAIAVGYTVTGALLGALVGVALVNRRRQD</sequence>
<feature type="transmembrane region" description="Helical" evidence="1">
    <location>
        <begin position="161"/>
        <end position="182"/>
    </location>
</feature>
<name>A0ABS2KZB0_9NOCA</name>
<evidence type="ECO:0008006" key="4">
    <source>
        <dbReference type="Google" id="ProtNLM"/>
    </source>
</evidence>
<accession>A0ABS2KZB0</accession>